<keyword evidence="3" id="KW-1003">Cell membrane</keyword>
<dbReference type="Gene3D" id="1.10.3720.10">
    <property type="entry name" value="MetI-like"/>
    <property type="match status" value="1"/>
</dbReference>
<keyword evidence="2" id="KW-0813">Transport</keyword>
<evidence type="ECO:0000313" key="9">
    <source>
        <dbReference type="EMBL" id="EQD68053.1"/>
    </source>
</evidence>
<reference evidence="9" key="1">
    <citation type="submission" date="2013-08" db="EMBL/GenBank/DDBJ databases">
        <authorList>
            <person name="Mendez C."/>
            <person name="Richter M."/>
            <person name="Ferrer M."/>
            <person name="Sanchez J."/>
        </authorList>
    </citation>
    <scope>NUCLEOTIDE SEQUENCE</scope>
</reference>
<dbReference type="PANTHER" id="PTHR30193">
    <property type="entry name" value="ABC TRANSPORTER PERMEASE PROTEIN"/>
    <property type="match status" value="1"/>
</dbReference>
<comment type="caution">
    <text evidence="9">The sequence shown here is derived from an EMBL/GenBank/DDBJ whole genome shotgun (WGS) entry which is preliminary data.</text>
</comment>
<reference evidence="9" key="2">
    <citation type="journal article" date="2014" name="ISME J.">
        <title>Microbial stratification in low pH oxic and suboxic macroscopic growths along an acid mine drainage.</title>
        <authorList>
            <person name="Mendez-Garcia C."/>
            <person name="Mesa V."/>
            <person name="Sprenger R.R."/>
            <person name="Richter M."/>
            <person name="Diez M.S."/>
            <person name="Solano J."/>
            <person name="Bargiela R."/>
            <person name="Golyshina O.V."/>
            <person name="Manteca A."/>
            <person name="Ramos J.L."/>
            <person name="Gallego J.R."/>
            <person name="Llorente I."/>
            <person name="Martins Dos Santos V.A."/>
            <person name="Jensen O.N."/>
            <person name="Pelaez A.I."/>
            <person name="Sanchez J."/>
            <person name="Ferrer M."/>
        </authorList>
    </citation>
    <scope>NUCLEOTIDE SEQUENCE</scope>
</reference>
<accession>T1BHF5</accession>
<name>T1BHF5_9ZZZZ</name>
<feature type="transmembrane region" description="Helical" evidence="7">
    <location>
        <begin position="46"/>
        <end position="71"/>
    </location>
</feature>
<evidence type="ECO:0000256" key="3">
    <source>
        <dbReference type="ARBA" id="ARBA00022475"/>
    </source>
</evidence>
<evidence type="ECO:0000256" key="6">
    <source>
        <dbReference type="ARBA" id="ARBA00023136"/>
    </source>
</evidence>
<protein>
    <submittedName>
        <fullName evidence="9">Binding-protein-dependent transport system inner membrane component</fullName>
    </submittedName>
</protein>
<keyword evidence="6 7" id="KW-0472">Membrane</keyword>
<keyword evidence="4 7" id="KW-0812">Transmembrane</keyword>
<dbReference type="AlphaFoldDB" id="T1BHF5"/>
<organism evidence="9">
    <name type="scientific">mine drainage metagenome</name>
    <dbReference type="NCBI Taxonomy" id="410659"/>
    <lineage>
        <taxon>unclassified sequences</taxon>
        <taxon>metagenomes</taxon>
        <taxon>ecological metagenomes</taxon>
    </lineage>
</organism>
<feature type="transmembrane region" description="Helical" evidence="7">
    <location>
        <begin position="150"/>
        <end position="173"/>
    </location>
</feature>
<evidence type="ECO:0000259" key="8">
    <source>
        <dbReference type="PROSITE" id="PS50928"/>
    </source>
</evidence>
<evidence type="ECO:0000256" key="5">
    <source>
        <dbReference type="ARBA" id="ARBA00022989"/>
    </source>
</evidence>
<dbReference type="Pfam" id="PF00528">
    <property type="entry name" value="BPD_transp_1"/>
    <property type="match status" value="1"/>
</dbReference>
<dbReference type="SUPFAM" id="SSF161098">
    <property type="entry name" value="MetI-like"/>
    <property type="match status" value="1"/>
</dbReference>
<dbReference type="PANTHER" id="PTHR30193:SF37">
    <property type="entry name" value="INNER MEMBRANE ABC TRANSPORTER PERMEASE PROTEIN YCJO"/>
    <property type="match status" value="1"/>
</dbReference>
<dbReference type="CDD" id="cd06261">
    <property type="entry name" value="TM_PBP2"/>
    <property type="match status" value="1"/>
</dbReference>
<evidence type="ECO:0000256" key="2">
    <source>
        <dbReference type="ARBA" id="ARBA00022448"/>
    </source>
</evidence>
<evidence type="ECO:0000256" key="7">
    <source>
        <dbReference type="SAM" id="Phobius"/>
    </source>
</evidence>
<dbReference type="PROSITE" id="PS50928">
    <property type="entry name" value="ABC_TM1"/>
    <property type="match status" value="1"/>
</dbReference>
<feature type="domain" description="ABC transmembrane type-1" evidence="8">
    <location>
        <begin position="1"/>
        <end position="177"/>
    </location>
</feature>
<evidence type="ECO:0000256" key="1">
    <source>
        <dbReference type="ARBA" id="ARBA00004651"/>
    </source>
</evidence>
<dbReference type="EMBL" id="AUZY01003623">
    <property type="protein sequence ID" value="EQD68053.1"/>
    <property type="molecule type" value="Genomic_DNA"/>
</dbReference>
<dbReference type="InterPro" id="IPR051393">
    <property type="entry name" value="ABC_transporter_permease"/>
</dbReference>
<feature type="transmembrane region" description="Helical" evidence="7">
    <location>
        <begin position="107"/>
        <end position="130"/>
    </location>
</feature>
<dbReference type="GO" id="GO:0005886">
    <property type="term" value="C:plasma membrane"/>
    <property type="evidence" value="ECO:0007669"/>
    <property type="project" value="UniProtKB-SubCell"/>
</dbReference>
<keyword evidence="5 7" id="KW-1133">Transmembrane helix</keyword>
<dbReference type="GO" id="GO:0055085">
    <property type="term" value="P:transmembrane transport"/>
    <property type="evidence" value="ECO:0007669"/>
    <property type="project" value="InterPro"/>
</dbReference>
<gene>
    <name evidence="9" type="ORF">B1B_05714</name>
</gene>
<dbReference type="InterPro" id="IPR000515">
    <property type="entry name" value="MetI-like"/>
</dbReference>
<feature type="non-terminal residue" evidence="9">
    <location>
        <position position="1"/>
    </location>
</feature>
<evidence type="ECO:0000256" key="4">
    <source>
        <dbReference type="ARBA" id="ARBA00022692"/>
    </source>
</evidence>
<proteinExistence type="predicted"/>
<sequence>AIIIPTAVSWVVLGVVGIQAFAENGLINNLLRGIGLGGLQQNWLGSPYSALAAVAVTFVYSLVGINTLIFVTGMATIDPSIYESAKLDGGGWPQTFRYLTVPLLRRYFLFAFVVTSISAFSALFSLIYTMTGGGPNYGTTTIEFFIYQEAFATGAFGEGALLGIVLFLILFSITLTQLRLIRRDT</sequence>
<comment type="subcellular location">
    <subcellularLocation>
        <location evidence="1">Cell membrane</location>
        <topology evidence="1">Multi-pass membrane protein</topology>
    </subcellularLocation>
</comment>
<dbReference type="InterPro" id="IPR035906">
    <property type="entry name" value="MetI-like_sf"/>
</dbReference>